<dbReference type="AlphaFoldDB" id="A0A202B537"/>
<protein>
    <recommendedName>
        <fullName evidence="4">Holin</fullName>
    </recommendedName>
</protein>
<accession>A0A202B537</accession>
<dbReference type="Pfam" id="PF16082">
    <property type="entry name" value="Phage_holin_2_4"/>
    <property type="match status" value="1"/>
</dbReference>
<keyword evidence="3" id="KW-1185">Reference proteome</keyword>
<dbReference type="EMBL" id="NHOO01000016">
    <property type="protein sequence ID" value="OVE46687.1"/>
    <property type="molecule type" value="Genomic_DNA"/>
</dbReference>
<sequence length="73" mass="7828">MKGEAFEATAATVASKATYGGAGGSVAGFLLSNEFAVLVGLLVAVGGFLMNWYYRAKQDRREQAEHDARMRGR</sequence>
<evidence type="ECO:0000313" key="2">
    <source>
        <dbReference type="EMBL" id="OVE46687.1"/>
    </source>
</evidence>
<evidence type="ECO:0008006" key="4">
    <source>
        <dbReference type="Google" id="ProtNLM"/>
    </source>
</evidence>
<keyword evidence="1" id="KW-0812">Transmembrane</keyword>
<name>A0A202B537_CHRVL</name>
<evidence type="ECO:0000313" key="3">
    <source>
        <dbReference type="Proteomes" id="UP000196342"/>
    </source>
</evidence>
<keyword evidence="1" id="KW-0472">Membrane</keyword>
<evidence type="ECO:0000256" key="1">
    <source>
        <dbReference type="SAM" id="Phobius"/>
    </source>
</evidence>
<proteinExistence type="predicted"/>
<dbReference type="Proteomes" id="UP000196342">
    <property type="component" value="Unassembled WGS sequence"/>
</dbReference>
<reference evidence="2 3" key="1">
    <citation type="submission" date="2017-05" db="EMBL/GenBank/DDBJ databases">
        <title>Chromobacterium violaceum GHPS1 isolated from Hydrocarbon polluted soil in French Guiana display an awesome secondary metabolite arsenal and a battery of drug and heavy-metal-resistance and detoxification of xenobiotics proteins.</title>
        <authorList>
            <person name="Belbahri L."/>
        </authorList>
    </citation>
    <scope>NUCLEOTIDE SEQUENCE [LARGE SCALE GENOMIC DNA]</scope>
    <source>
        <strain evidence="2 3">GHPS1</strain>
    </source>
</reference>
<keyword evidence="1" id="KW-1133">Transmembrane helix</keyword>
<feature type="transmembrane region" description="Helical" evidence="1">
    <location>
        <begin position="35"/>
        <end position="54"/>
    </location>
</feature>
<dbReference type="RefSeq" id="WP_087698458.1">
    <property type="nucleotide sequence ID" value="NZ_JBCDMD010000003.1"/>
</dbReference>
<dbReference type="InterPro" id="IPR032124">
    <property type="entry name" value="Phage_F116_holin"/>
</dbReference>
<gene>
    <name evidence="2" type="ORF">CBW21_17475</name>
</gene>
<organism evidence="2 3">
    <name type="scientific">Chromobacterium violaceum</name>
    <dbReference type="NCBI Taxonomy" id="536"/>
    <lineage>
        <taxon>Bacteria</taxon>
        <taxon>Pseudomonadati</taxon>
        <taxon>Pseudomonadota</taxon>
        <taxon>Betaproteobacteria</taxon>
        <taxon>Neisseriales</taxon>
        <taxon>Chromobacteriaceae</taxon>
        <taxon>Chromobacterium</taxon>
    </lineage>
</organism>
<comment type="caution">
    <text evidence="2">The sequence shown here is derived from an EMBL/GenBank/DDBJ whole genome shotgun (WGS) entry which is preliminary data.</text>
</comment>